<dbReference type="Proteomes" id="UP000260664">
    <property type="component" value="Unassembled WGS sequence"/>
</dbReference>
<name>A0A3E4F7T6_9FIRM</name>
<dbReference type="GO" id="GO:0016757">
    <property type="term" value="F:glycosyltransferase activity"/>
    <property type="evidence" value="ECO:0007669"/>
    <property type="project" value="InterPro"/>
</dbReference>
<evidence type="ECO:0000256" key="1">
    <source>
        <dbReference type="ARBA" id="ARBA00022679"/>
    </source>
</evidence>
<dbReference type="SUPFAM" id="SSF53756">
    <property type="entry name" value="UDP-Glycosyltransferase/glycogen phosphorylase"/>
    <property type="match status" value="2"/>
</dbReference>
<dbReference type="Pfam" id="PF00534">
    <property type="entry name" value="Glycos_transf_1"/>
    <property type="match status" value="1"/>
</dbReference>
<evidence type="ECO:0000313" key="4">
    <source>
        <dbReference type="EMBL" id="RHF79430.1"/>
    </source>
</evidence>
<organism evidence="3 5">
    <name type="scientific">Dorea formicigenerans</name>
    <dbReference type="NCBI Taxonomy" id="39486"/>
    <lineage>
        <taxon>Bacteria</taxon>
        <taxon>Bacillati</taxon>
        <taxon>Bacillota</taxon>
        <taxon>Clostridia</taxon>
        <taxon>Lachnospirales</taxon>
        <taxon>Lachnospiraceae</taxon>
        <taxon>Dorea</taxon>
    </lineage>
</organism>
<gene>
    <name evidence="4" type="ORF">DW658_05090</name>
    <name evidence="3" type="ORF">DXD84_06055</name>
</gene>
<dbReference type="EMBL" id="QSOI01000005">
    <property type="protein sequence ID" value="RGI85016.1"/>
    <property type="molecule type" value="Genomic_DNA"/>
</dbReference>
<evidence type="ECO:0000313" key="5">
    <source>
        <dbReference type="Proteomes" id="UP000260664"/>
    </source>
</evidence>
<dbReference type="Pfam" id="PF13692">
    <property type="entry name" value="Glyco_trans_1_4"/>
    <property type="match status" value="1"/>
</dbReference>
<accession>A0A3E4F7T6</accession>
<reference evidence="5 6" key="1">
    <citation type="submission" date="2018-08" db="EMBL/GenBank/DDBJ databases">
        <title>A genome reference for cultivated species of the human gut microbiota.</title>
        <authorList>
            <person name="Zou Y."/>
            <person name="Xue W."/>
            <person name="Luo G."/>
        </authorList>
    </citation>
    <scope>NUCLEOTIDE SEQUENCE [LARGE SCALE GENOMIC DNA]</scope>
    <source>
        <strain evidence="4 6">AM23-7AC</strain>
        <strain evidence="3 5">TM09-19AC</strain>
    </source>
</reference>
<evidence type="ECO:0000313" key="6">
    <source>
        <dbReference type="Proteomes" id="UP000285666"/>
    </source>
</evidence>
<proteinExistence type="predicted"/>
<evidence type="ECO:0000313" key="3">
    <source>
        <dbReference type="EMBL" id="RGI85016.1"/>
    </source>
</evidence>
<dbReference type="Gene3D" id="3.40.50.11090">
    <property type="match status" value="1"/>
</dbReference>
<feature type="domain" description="Glycosyl transferase family 1" evidence="2">
    <location>
        <begin position="611"/>
        <end position="706"/>
    </location>
</feature>
<dbReference type="AlphaFoldDB" id="A0A3E4F7T6"/>
<keyword evidence="1 3" id="KW-0808">Transferase</keyword>
<dbReference type="Proteomes" id="UP000285666">
    <property type="component" value="Unassembled WGS sequence"/>
</dbReference>
<evidence type="ECO:0000259" key="2">
    <source>
        <dbReference type="Pfam" id="PF00534"/>
    </source>
</evidence>
<dbReference type="InterPro" id="IPR001296">
    <property type="entry name" value="Glyco_trans_1"/>
</dbReference>
<dbReference type="Gene3D" id="3.40.50.2000">
    <property type="entry name" value="Glycogen Phosphorylase B"/>
    <property type="match status" value="2"/>
</dbReference>
<dbReference type="PANTHER" id="PTHR46401:SF2">
    <property type="entry name" value="GLYCOSYLTRANSFERASE WBBK-RELATED"/>
    <property type="match status" value="1"/>
</dbReference>
<dbReference type="RefSeq" id="WP_117494805.1">
    <property type="nucleotide sequence ID" value="NZ_QRHN01000005.1"/>
</dbReference>
<protein>
    <submittedName>
        <fullName evidence="3">Glycosyltransferase</fullName>
    </submittedName>
</protein>
<dbReference type="CDD" id="cd03801">
    <property type="entry name" value="GT4_PimA-like"/>
    <property type="match status" value="1"/>
</dbReference>
<dbReference type="EMBL" id="QRHN01000005">
    <property type="protein sequence ID" value="RHF79430.1"/>
    <property type="molecule type" value="Genomic_DNA"/>
</dbReference>
<dbReference type="GO" id="GO:0009103">
    <property type="term" value="P:lipopolysaccharide biosynthetic process"/>
    <property type="evidence" value="ECO:0007669"/>
    <property type="project" value="TreeGrafter"/>
</dbReference>
<sequence>MTSVKELSKKTVLTLKNEGMGAVLKKAKHKICGEQEVHVEYESGKIFKDVLFINGCDASVPHPARYRVTHQREQLEAHNVSTDQVFYADLQLDQVRFYRTFIFFRCPYTDTIGEFINIAKELNKKVLFDIDDLVIDTKYTDTIKYLSTLKKEEKELYDDGVRRMGRTLSLCDAAITTTERLAEELGHYVSEVFINRNTASDEMYALSEKAWREKKREDKTVGIGYFSGSMTHNDDFLLVLPALQEIMENNSNVRLHVVGELDLPNELVKVQSQIVVHPFVCWRELPKLISQVDINIAPLEGGVFNESKSENKWVEAALVRVPTIASNVGAFARMIKHNETGLLCESVEEWKYQLTRLVQDSDERKRIAENAYQFCTRNCVTLYTGVPLVNFVRKYTTENYVFALPSLNISGGIMVAFKHMCTLKKNGYDILILNDNEDTPWCEFEGQKFPVLGQNISRFLGKMDHAVATMWTTMEFVQKYYNISERMYLVQGYETDLYPAGVHLRGLANRTYMPTGDIQFLTISRWCQKWLKEKYGQDAAFAPNGLNFKEFNYVERKLNGKIRILIEGDCAVDYKNVDEAFKVVEFLDKEKYEIWYMSYNAEPKEWYHVDKFLHKVPYSKVHEVYEQCDILLKTSLLESFSYPPIEMMATGGYVVAVPNGGNIEYMVNEENCLLYEAEDLEAAVSAIDRISKDKELRIKMSKKGRKTAQSRDWKQIEQDILKLYER</sequence>
<dbReference type="PANTHER" id="PTHR46401">
    <property type="entry name" value="GLYCOSYLTRANSFERASE WBBK-RELATED"/>
    <property type="match status" value="1"/>
</dbReference>
<comment type="caution">
    <text evidence="3">The sequence shown here is derived from an EMBL/GenBank/DDBJ whole genome shotgun (WGS) entry which is preliminary data.</text>
</comment>